<dbReference type="InterPro" id="IPR006059">
    <property type="entry name" value="SBP"/>
</dbReference>
<evidence type="ECO:0000313" key="7">
    <source>
        <dbReference type="EMBL" id="RBP97961.1"/>
    </source>
</evidence>
<name>A0A366KBD4_9BIFI</name>
<keyword evidence="8" id="KW-1185">Reference proteome</keyword>
<reference evidence="7 8" key="1">
    <citation type="submission" date="2017-10" db="EMBL/GenBank/DDBJ databases">
        <title>Bifidobacterium xylocopum sp. nov. and Bifidobacterium aemilianum sp. nov., from the carpenter bee (Xylocopa violacea) digestive tract.</title>
        <authorList>
            <person name="Alberoni D."/>
            <person name="Baffoni L."/>
            <person name="Di Gioia D."/>
            <person name="Gaggia F."/>
            <person name="Biavati B."/>
        </authorList>
    </citation>
    <scope>NUCLEOTIDE SEQUENCE [LARGE SCALE GENOMIC DNA]</scope>
    <source>
        <strain evidence="7 8">XV10</strain>
    </source>
</reference>
<evidence type="ECO:0000256" key="5">
    <source>
        <dbReference type="ARBA" id="ARBA00023288"/>
    </source>
</evidence>
<proteinExistence type="predicted"/>
<dbReference type="AlphaFoldDB" id="A0A366KBD4"/>
<keyword evidence="4" id="KW-0564">Palmitate</keyword>
<dbReference type="InterPro" id="IPR050490">
    <property type="entry name" value="Bact_solute-bd_prot1"/>
</dbReference>
<feature type="chain" id="PRO_5038808769" evidence="6">
    <location>
        <begin position="22"/>
        <end position="419"/>
    </location>
</feature>
<evidence type="ECO:0000256" key="1">
    <source>
        <dbReference type="ARBA" id="ARBA00022475"/>
    </source>
</evidence>
<comment type="caution">
    <text evidence="7">The sequence shown here is derived from an EMBL/GenBank/DDBJ whole genome shotgun (WGS) entry which is preliminary data.</text>
</comment>
<dbReference type="EMBL" id="PDCG01000003">
    <property type="protein sequence ID" value="RBP97961.1"/>
    <property type="molecule type" value="Genomic_DNA"/>
</dbReference>
<dbReference type="PANTHER" id="PTHR43649">
    <property type="entry name" value="ARABINOSE-BINDING PROTEIN-RELATED"/>
    <property type="match status" value="1"/>
</dbReference>
<evidence type="ECO:0000256" key="4">
    <source>
        <dbReference type="ARBA" id="ARBA00023139"/>
    </source>
</evidence>
<evidence type="ECO:0000313" key="8">
    <source>
        <dbReference type="Proteomes" id="UP000252530"/>
    </source>
</evidence>
<dbReference type="SUPFAM" id="SSF53850">
    <property type="entry name" value="Periplasmic binding protein-like II"/>
    <property type="match status" value="1"/>
</dbReference>
<dbReference type="Gene3D" id="3.40.190.10">
    <property type="entry name" value="Periplasmic binding protein-like II"/>
    <property type="match status" value="2"/>
</dbReference>
<sequence>MRKVKSIAAIICCALSLTSLAACGSGKSEGPTTVEFMSMQAIGSPRLKAIQSLSKKFEQQNPNIKIKVITGTNTNENDIKVRLAGHNPPDMWSTHGWSRDRYGNFLEPLQNRPWAKQMKPLGDDIFKDSKGNFYALPVDIQISGIMFNKTVLDKVGLDYRTITSWEAFDDALAKVKEAGFTPLLASPKDGGIDGDIADYILPGVYSDKEKKDLKAGKFDSKVYEKMTSKVKKWVDAGYFNVDYTSASPDDLARAMASDSAAFYMRANSYGQLISSFNPNAKLGMMPVPAETSEKPYFSKGEDLAFGVSKTSKHKEDALKFLDFMAEPANMKELVDVSLNDSALKNVDSALGQFEDSFKYWVSDKRADTVPFFDRTYMPSGMYSNFSKSTDGIIAGQLSPSAAAEQVKTSFYGLYGQKKS</sequence>
<keyword evidence="2 6" id="KW-0732">Signal</keyword>
<dbReference type="Pfam" id="PF01547">
    <property type="entry name" value="SBP_bac_1"/>
    <property type="match status" value="1"/>
</dbReference>
<dbReference type="OrthoDB" id="2060074at2"/>
<evidence type="ECO:0000256" key="3">
    <source>
        <dbReference type="ARBA" id="ARBA00023136"/>
    </source>
</evidence>
<keyword evidence="1" id="KW-1003">Cell membrane</keyword>
<organism evidence="7 8">
    <name type="scientific">Bifidobacterium aemilianum</name>
    <dbReference type="NCBI Taxonomy" id="2493120"/>
    <lineage>
        <taxon>Bacteria</taxon>
        <taxon>Bacillati</taxon>
        <taxon>Actinomycetota</taxon>
        <taxon>Actinomycetes</taxon>
        <taxon>Bifidobacteriales</taxon>
        <taxon>Bifidobacteriaceae</taxon>
        <taxon>Bifidobacterium</taxon>
    </lineage>
</organism>
<keyword evidence="5" id="KW-0449">Lipoprotein</keyword>
<dbReference type="PROSITE" id="PS51257">
    <property type="entry name" value="PROKAR_LIPOPROTEIN"/>
    <property type="match status" value="1"/>
</dbReference>
<accession>A0A366KBD4</accession>
<evidence type="ECO:0000256" key="6">
    <source>
        <dbReference type="SAM" id="SignalP"/>
    </source>
</evidence>
<feature type="signal peptide" evidence="6">
    <location>
        <begin position="1"/>
        <end position="21"/>
    </location>
</feature>
<keyword evidence="3" id="KW-0472">Membrane</keyword>
<dbReference type="PANTHER" id="PTHR43649:SF33">
    <property type="entry name" value="POLYGALACTURONAN_RHAMNOGALACTURONAN-BINDING PROTEIN YTCQ"/>
    <property type="match status" value="1"/>
</dbReference>
<gene>
    <name evidence="7" type="ORF">CRD60_04040</name>
</gene>
<protein>
    <submittedName>
        <fullName evidence="7">ABC transporter substrate-binding protein</fullName>
    </submittedName>
</protein>
<dbReference type="Proteomes" id="UP000252530">
    <property type="component" value="Unassembled WGS sequence"/>
</dbReference>
<evidence type="ECO:0000256" key="2">
    <source>
        <dbReference type="ARBA" id="ARBA00022729"/>
    </source>
</evidence>